<evidence type="ECO:0000313" key="2">
    <source>
        <dbReference type="Proteomes" id="UP000245626"/>
    </source>
</evidence>
<gene>
    <name evidence="1" type="ORF">IE53DRAFT_368153</name>
</gene>
<evidence type="ECO:0000313" key="1">
    <source>
        <dbReference type="EMBL" id="PWN51344.1"/>
    </source>
</evidence>
<accession>A0ACD0NZU2</accession>
<proteinExistence type="predicted"/>
<protein>
    <submittedName>
        <fullName evidence="1">Uncharacterized protein</fullName>
    </submittedName>
</protein>
<sequence>MPRTIKKGAGAGETEDGLDPIRQKESLEDPKSWLEDEKEQAVWTKEHDKLLRQGAIQYLYDHKADLKFIHGLEDFRSEGAKVINNKAVSMIDGQAKRCGVTVEKGSRAPGQKSKGGIKVFKTCLLQFMYDNKSSIKDHILCHEEMKHFSANGGSAINAKLVSTIGKLETTFEVKIEKKKVTNASLPDSSPRKRRKPSP</sequence>
<keyword evidence="2" id="KW-1185">Reference proteome</keyword>
<dbReference type="EMBL" id="KZ819851">
    <property type="protein sequence ID" value="PWN51344.1"/>
    <property type="molecule type" value="Genomic_DNA"/>
</dbReference>
<dbReference type="Proteomes" id="UP000245626">
    <property type="component" value="Unassembled WGS sequence"/>
</dbReference>
<reference evidence="1 2" key="1">
    <citation type="journal article" date="2018" name="Mol. Biol. Evol.">
        <title>Broad Genomic Sampling Reveals a Smut Pathogenic Ancestry of the Fungal Clade Ustilaginomycotina.</title>
        <authorList>
            <person name="Kijpornyongpan T."/>
            <person name="Mondo S.J."/>
            <person name="Barry K."/>
            <person name="Sandor L."/>
            <person name="Lee J."/>
            <person name="Lipzen A."/>
            <person name="Pangilinan J."/>
            <person name="LaButti K."/>
            <person name="Hainaut M."/>
            <person name="Henrissat B."/>
            <person name="Grigoriev I.V."/>
            <person name="Spatafora J.W."/>
            <person name="Aime M.C."/>
        </authorList>
    </citation>
    <scope>NUCLEOTIDE SEQUENCE [LARGE SCALE GENOMIC DNA]</scope>
    <source>
        <strain evidence="1 2">SA 807</strain>
    </source>
</reference>
<name>A0ACD0NZU2_9BASI</name>
<organism evidence="1 2">
    <name type="scientific">Violaceomyces palustris</name>
    <dbReference type="NCBI Taxonomy" id="1673888"/>
    <lineage>
        <taxon>Eukaryota</taxon>
        <taxon>Fungi</taxon>
        <taxon>Dikarya</taxon>
        <taxon>Basidiomycota</taxon>
        <taxon>Ustilaginomycotina</taxon>
        <taxon>Ustilaginomycetes</taxon>
        <taxon>Violaceomycetales</taxon>
        <taxon>Violaceomycetaceae</taxon>
        <taxon>Violaceomyces</taxon>
    </lineage>
</organism>